<feature type="region of interest" description="Disordered" evidence="1">
    <location>
        <begin position="340"/>
        <end position="472"/>
    </location>
</feature>
<dbReference type="Proteomes" id="UP001412239">
    <property type="component" value="Unassembled WGS sequence"/>
</dbReference>
<feature type="compositionally biased region" description="Low complexity" evidence="1">
    <location>
        <begin position="404"/>
        <end position="415"/>
    </location>
</feature>
<evidence type="ECO:0000256" key="1">
    <source>
        <dbReference type="SAM" id="MobiDB-lite"/>
    </source>
</evidence>
<evidence type="ECO:0000313" key="2">
    <source>
        <dbReference type="EMBL" id="CUS07838.1"/>
    </source>
</evidence>
<gene>
    <name evidence="2" type="ORF">GSTUAT00008060001</name>
</gene>
<feature type="compositionally biased region" description="Low complexity" evidence="1">
    <location>
        <begin position="376"/>
        <end position="387"/>
    </location>
</feature>
<feature type="compositionally biased region" description="Basic and acidic residues" evidence="1">
    <location>
        <begin position="459"/>
        <end position="471"/>
    </location>
</feature>
<evidence type="ECO:0000313" key="3">
    <source>
        <dbReference type="Proteomes" id="UP001412239"/>
    </source>
</evidence>
<dbReference type="EMBL" id="LN891172">
    <property type="protein sequence ID" value="CUS07838.1"/>
    <property type="molecule type" value="Genomic_DNA"/>
</dbReference>
<name>A0A292PMK9_9PEZI</name>
<keyword evidence="3" id="KW-1185">Reference proteome</keyword>
<sequence>MRYRTIQLQVQYKYSGKSLSHRTGHSPRYHNTIRYRYFLGLSDPVDSIFFFSHEPPIWGSTSARPVFNSYLSQPPTPTHVASFSFASVKQKQSISVIVMVDYRAPAYQFPHKKPTGPDAPPPLPTKNSLRASPSHSSQNSYRPPSSTSPASHIRRRTSSSGTLPMQGMQGMQAYPQNYNNNYNYNYLQNPQMNRRPSVASNSRGRAMDPTIPITIRRSGSTRTTNSASTSAQSAYVATLRRQKATVWCDRSQHEDPRLLAAQRAAKLRAAIEVVGSSSSAFLSAGYNHHGIGSATGSAASSVSGGRTGKLGKTWVSTASPGIGGGSLPSGVPARLSATEVLGDDDEDDLYPGGAGIRKRSGSGKSSLNSNHRRTNRSSSMMSDTNRNFSVHGGATGGLQHRNSRGSTPSYSSRSSIAEEGAPGPTTKAKPRSEKLPENPSGSVPPRPYYTPSLQSSAMPRRDNTLRRKGSLDEQEVVRTMTLSGNRLFVANPDVE</sequence>
<feature type="region of interest" description="Disordered" evidence="1">
    <location>
        <begin position="109"/>
        <end position="174"/>
    </location>
</feature>
<reference evidence="2" key="1">
    <citation type="submission" date="2015-10" db="EMBL/GenBank/DDBJ databases">
        <authorList>
            <person name="Regsiter A."/>
            <person name="william w."/>
        </authorList>
    </citation>
    <scope>NUCLEOTIDE SEQUENCE</scope>
    <source>
        <strain evidence="2">Montdore</strain>
    </source>
</reference>
<dbReference type="AlphaFoldDB" id="A0A292PMK9"/>
<accession>A0A292PMK9</accession>
<protein>
    <submittedName>
        <fullName evidence="2">Uncharacterized protein</fullName>
    </submittedName>
</protein>
<organism evidence="2 3">
    <name type="scientific">Tuber aestivum</name>
    <name type="common">summer truffle</name>
    <dbReference type="NCBI Taxonomy" id="59557"/>
    <lineage>
        <taxon>Eukaryota</taxon>
        <taxon>Fungi</taxon>
        <taxon>Dikarya</taxon>
        <taxon>Ascomycota</taxon>
        <taxon>Pezizomycotina</taxon>
        <taxon>Pezizomycetes</taxon>
        <taxon>Pezizales</taxon>
        <taxon>Tuberaceae</taxon>
        <taxon>Tuber</taxon>
    </lineage>
</organism>
<feature type="compositionally biased region" description="Polar residues" evidence="1">
    <location>
        <begin position="127"/>
        <end position="150"/>
    </location>
</feature>
<proteinExistence type="predicted"/>